<dbReference type="EMBL" id="HBUF01234677">
    <property type="protein sequence ID" value="CAG6674748.1"/>
    <property type="molecule type" value="Transcribed_RNA"/>
</dbReference>
<sequence length="389" mass="44811">MTFPNVQNLRLRTNEEFLNLLDEDFHHSATPLSIIPNFNFITGVPLDYLHAVCLGVTRSIINTWVGSQRTHQCKLPASVIILLSNKLTSLSSYIPCEFNRKPRSFVEVKRWKGTEFRQFLLYTGPVILQESIRALNKGAEIYSHFLCLFIPMFILLNPNLCHKYQNYARDLLVHFVRKTKSLYGEKYLTHNFHCLLHIADDVSTFGPLDNCSPFKFENYLQTFKKHIRKGSKPLQQVVKRITEQMETSLHEFKDSNLGSNIYHFGQHCNGPMLNLCDPFRQYNGIKLTQFKLTTSRADSFCYLRNGSIFKIRNISFAVNSDNLMLIGQKSVQQESFFGHPYIDSAHLGIFIISLAEDLTSISATEILQKGVVFPYKDKLVVFPLIHTSK</sequence>
<proteinExistence type="predicted"/>
<reference evidence="1" key="1">
    <citation type="submission" date="2021-05" db="EMBL/GenBank/DDBJ databases">
        <authorList>
            <person name="Alioto T."/>
            <person name="Alioto T."/>
            <person name="Gomez Garrido J."/>
        </authorList>
    </citation>
    <scope>NUCLEOTIDE SEQUENCE</scope>
</reference>
<organism evidence="1">
    <name type="scientific">Cacopsylla melanoneura</name>
    <dbReference type="NCBI Taxonomy" id="428564"/>
    <lineage>
        <taxon>Eukaryota</taxon>
        <taxon>Metazoa</taxon>
        <taxon>Ecdysozoa</taxon>
        <taxon>Arthropoda</taxon>
        <taxon>Hexapoda</taxon>
        <taxon>Insecta</taxon>
        <taxon>Pterygota</taxon>
        <taxon>Neoptera</taxon>
        <taxon>Paraneoptera</taxon>
        <taxon>Hemiptera</taxon>
        <taxon>Sternorrhyncha</taxon>
        <taxon>Psylloidea</taxon>
        <taxon>Psyllidae</taxon>
        <taxon>Psyllinae</taxon>
        <taxon>Cacopsylla</taxon>
    </lineage>
</organism>
<name>A0A8D8WXG7_9HEMI</name>
<accession>A0A8D8WXG7</accession>
<dbReference type="AlphaFoldDB" id="A0A8D8WXG7"/>
<dbReference type="PANTHER" id="PTHR33053">
    <property type="entry name" value="PROTEIN, PUTATIVE-RELATED"/>
    <property type="match status" value="1"/>
</dbReference>
<evidence type="ECO:0000313" key="1">
    <source>
        <dbReference type="EMBL" id="CAG6674748.1"/>
    </source>
</evidence>
<protein>
    <submittedName>
        <fullName evidence="1">Uncharacterized protein</fullName>
    </submittedName>
</protein>